<dbReference type="PANTHER" id="PTHR30055:SF234">
    <property type="entry name" value="HTH-TYPE TRANSCRIPTIONAL REGULATOR BETI"/>
    <property type="match status" value="1"/>
</dbReference>
<protein>
    <submittedName>
        <fullName evidence="6">TetR/AcrR family transcriptional regulator</fullName>
    </submittedName>
</protein>
<dbReference type="RefSeq" id="WP_121896868.1">
    <property type="nucleotide sequence ID" value="NZ_RCNT01000002.1"/>
</dbReference>
<evidence type="ECO:0000256" key="4">
    <source>
        <dbReference type="PROSITE-ProRule" id="PRU00335"/>
    </source>
</evidence>
<gene>
    <name evidence="6" type="ORF">D9R08_04585</name>
</gene>
<accession>A0A3L9Y275</accession>
<organism evidence="6 7">
    <name type="scientific">Rhodophyticola porphyridii</name>
    <dbReference type="NCBI Taxonomy" id="1852017"/>
    <lineage>
        <taxon>Bacteria</taxon>
        <taxon>Pseudomonadati</taxon>
        <taxon>Pseudomonadota</taxon>
        <taxon>Alphaproteobacteria</taxon>
        <taxon>Rhodobacterales</taxon>
        <taxon>Roseobacteraceae</taxon>
        <taxon>Rhodophyticola</taxon>
    </lineage>
</organism>
<dbReference type="InterPro" id="IPR050109">
    <property type="entry name" value="HTH-type_TetR-like_transc_reg"/>
</dbReference>
<evidence type="ECO:0000313" key="7">
    <source>
        <dbReference type="Proteomes" id="UP000281343"/>
    </source>
</evidence>
<dbReference type="PROSITE" id="PS50977">
    <property type="entry name" value="HTH_TETR_2"/>
    <property type="match status" value="1"/>
</dbReference>
<keyword evidence="3" id="KW-0804">Transcription</keyword>
<comment type="caution">
    <text evidence="6">The sequence shown here is derived from an EMBL/GenBank/DDBJ whole genome shotgun (WGS) entry which is preliminary data.</text>
</comment>
<keyword evidence="1" id="KW-0805">Transcription regulation</keyword>
<dbReference type="AlphaFoldDB" id="A0A3L9Y275"/>
<dbReference type="PANTHER" id="PTHR30055">
    <property type="entry name" value="HTH-TYPE TRANSCRIPTIONAL REGULATOR RUTR"/>
    <property type="match status" value="1"/>
</dbReference>
<dbReference type="InterPro" id="IPR009057">
    <property type="entry name" value="Homeodomain-like_sf"/>
</dbReference>
<dbReference type="SUPFAM" id="SSF46689">
    <property type="entry name" value="Homeodomain-like"/>
    <property type="match status" value="1"/>
</dbReference>
<dbReference type="GO" id="GO:0000976">
    <property type="term" value="F:transcription cis-regulatory region binding"/>
    <property type="evidence" value="ECO:0007669"/>
    <property type="project" value="TreeGrafter"/>
</dbReference>
<reference evidence="6 7" key="1">
    <citation type="submission" date="2018-10" db="EMBL/GenBank/DDBJ databases">
        <authorList>
            <person name="Jung H.S."/>
            <person name="Jeon C.O."/>
        </authorList>
    </citation>
    <scope>NUCLEOTIDE SEQUENCE [LARGE SCALE GENOMIC DNA]</scope>
    <source>
        <strain evidence="6 7">MA-7-27</strain>
    </source>
</reference>
<dbReference type="Proteomes" id="UP000281343">
    <property type="component" value="Unassembled WGS sequence"/>
</dbReference>
<feature type="DNA-binding region" description="H-T-H motif" evidence="4">
    <location>
        <begin position="27"/>
        <end position="46"/>
    </location>
</feature>
<dbReference type="InterPro" id="IPR001647">
    <property type="entry name" value="HTH_TetR"/>
</dbReference>
<dbReference type="Gene3D" id="1.10.357.10">
    <property type="entry name" value="Tetracycline Repressor, domain 2"/>
    <property type="match status" value="1"/>
</dbReference>
<dbReference type="OrthoDB" id="9805134at2"/>
<name>A0A3L9Y275_9RHOB</name>
<evidence type="ECO:0000256" key="3">
    <source>
        <dbReference type="ARBA" id="ARBA00023163"/>
    </source>
</evidence>
<evidence type="ECO:0000313" key="6">
    <source>
        <dbReference type="EMBL" id="RMA42931.1"/>
    </source>
</evidence>
<evidence type="ECO:0000259" key="5">
    <source>
        <dbReference type="PROSITE" id="PS50977"/>
    </source>
</evidence>
<sequence>MSRKNEHTRTRILKAALALLESGTAVRMSDIARAAGISRQALYLHFPNRADLLIAATRYLDEISDTDTKLAASRSARRGTERLDAYIEAWGNHIPEVYGVARALLAMRDSDAEAATAWTNRMAAMREGCEAAVWMLARDRDLNPRYGEDQATDLLWTLLSVRGWELLRLECGWSQEAYVAEMKVVARAVLLPPPGGRD</sequence>
<keyword evidence="2 4" id="KW-0238">DNA-binding</keyword>
<evidence type="ECO:0000256" key="2">
    <source>
        <dbReference type="ARBA" id="ARBA00023125"/>
    </source>
</evidence>
<dbReference type="GO" id="GO:0003700">
    <property type="term" value="F:DNA-binding transcription factor activity"/>
    <property type="evidence" value="ECO:0007669"/>
    <property type="project" value="TreeGrafter"/>
</dbReference>
<feature type="domain" description="HTH tetR-type" evidence="5">
    <location>
        <begin position="6"/>
        <end position="64"/>
    </location>
</feature>
<evidence type="ECO:0000256" key="1">
    <source>
        <dbReference type="ARBA" id="ARBA00023015"/>
    </source>
</evidence>
<dbReference type="EMBL" id="RCNT01000002">
    <property type="protein sequence ID" value="RMA42931.1"/>
    <property type="molecule type" value="Genomic_DNA"/>
</dbReference>
<dbReference type="Pfam" id="PF00440">
    <property type="entry name" value="TetR_N"/>
    <property type="match status" value="1"/>
</dbReference>
<keyword evidence="7" id="KW-1185">Reference proteome</keyword>
<proteinExistence type="predicted"/>